<dbReference type="Gene3D" id="3.40.50.10180">
    <property type="entry name" value="Glycerate kinase, MOFRL-like N-terminal domain"/>
    <property type="match status" value="1"/>
</dbReference>
<keyword evidence="3" id="KW-0808">Transferase</keyword>
<dbReference type="Pfam" id="PF13660">
    <property type="entry name" value="DUF4147"/>
    <property type="match status" value="1"/>
</dbReference>
<dbReference type="Gene3D" id="3.40.1480.10">
    <property type="entry name" value="MOFRL domain"/>
    <property type="match status" value="1"/>
</dbReference>
<dbReference type="InterPro" id="IPR038614">
    <property type="entry name" value="GK_N_sf"/>
</dbReference>
<evidence type="ECO:0000259" key="2">
    <source>
        <dbReference type="Pfam" id="PF13660"/>
    </source>
</evidence>
<feature type="domain" description="MOFRL-associated" evidence="2">
    <location>
        <begin position="9"/>
        <end position="229"/>
    </location>
</feature>
<dbReference type="AlphaFoldDB" id="A0A2A7AS75"/>
<comment type="caution">
    <text evidence="3">The sequence shown here is derived from an EMBL/GenBank/DDBJ whole genome shotgun (WGS) entry which is preliminary data.</text>
</comment>
<gene>
    <name evidence="3" type="ORF">CGS58_04130</name>
</gene>
<evidence type="ECO:0000259" key="1">
    <source>
        <dbReference type="Pfam" id="PF05161"/>
    </source>
</evidence>
<evidence type="ECO:0000313" key="4">
    <source>
        <dbReference type="Proteomes" id="UP000220005"/>
    </source>
</evidence>
<keyword evidence="3" id="KW-0418">Kinase</keyword>
<reference evidence="3 4" key="1">
    <citation type="journal article" date="2017" name="Front. Microbiol.">
        <title>New Insights into the Diversity of the Genus Faecalibacterium.</title>
        <authorList>
            <person name="Benevides L."/>
            <person name="Burman S."/>
            <person name="Martin R."/>
            <person name="Robert V."/>
            <person name="Thomas M."/>
            <person name="Miquel S."/>
            <person name="Chain F."/>
            <person name="Sokol H."/>
            <person name="Bermudez-Humaran L.G."/>
            <person name="Morrison M."/>
            <person name="Langella P."/>
            <person name="Azevedo V.A."/>
            <person name="Chatel J.M."/>
            <person name="Soares S."/>
        </authorList>
    </citation>
    <scope>NUCLEOTIDE SEQUENCE [LARGE SCALE GENOMIC DNA]</scope>
    <source>
        <strain evidence="3 4">CNCM I 4575</strain>
    </source>
</reference>
<dbReference type="InterPro" id="IPR039760">
    <property type="entry name" value="MOFRL_protein"/>
</dbReference>
<dbReference type="InterPro" id="IPR037035">
    <property type="entry name" value="GK-like_C_sf"/>
</dbReference>
<dbReference type="InterPro" id="IPR025286">
    <property type="entry name" value="MOFRL_assoc_dom"/>
</dbReference>
<dbReference type="EMBL" id="NMTY01000007">
    <property type="protein sequence ID" value="PDX81942.1"/>
    <property type="molecule type" value="Genomic_DNA"/>
</dbReference>
<accession>A0A2A7AS75</accession>
<dbReference type="GO" id="GO:0005737">
    <property type="term" value="C:cytoplasm"/>
    <property type="evidence" value="ECO:0007669"/>
    <property type="project" value="TreeGrafter"/>
</dbReference>
<dbReference type="Proteomes" id="UP000220005">
    <property type="component" value="Unassembled WGS sequence"/>
</dbReference>
<proteinExistence type="predicted"/>
<name>A0A2A7AS75_9FIRM</name>
<dbReference type="RefSeq" id="WP_097839060.1">
    <property type="nucleotide sequence ID" value="NZ_NMTY01000007.1"/>
</dbReference>
<dbReference type="SUPFAM" id="SSF82544">
    <property type="entry name" value="GckA/TtuD-like"/>
    <property type="match status" value="1"/>
</dbReference>
<evidence type="ECO:0000313" key="3">
    <source>
        <dbReference type="EMBL" id="PDX81942.1"/>
    </source>
</evidence>
<dbReference type="PANTHER" id="PTHR12227">
    <property type="entry name" value="GLYCERATE KINASE"/>
    <property type="match status" value="1"/>
</dbReference>
<organism evidence="3 4">
    <name type="scientific">Faecalibacterium prausnitzii</name>
    <dbReference type="NCBI Taxonomy" id="853"/>
    <lineage>
        <taxon>Bacteria</taxon>
        <taxon>Bacillati</taxon>
        <taxon>Bacillota</taxon>
        <taxon>Clostridia</taxon>
        <taxon>Eubacteriales</taxon>
        <taxon>Oscillospiraceae</taxon>
        <taxon>Faecalibacterium</taxon>
    </lineage>
</organism>
<sequence length="414" mass="42596">MNSTLREDADAIIRASLNAVLPDEAVRRALEAFRPGKGRVLLVAAGKAAWQMAHTAVEVLGRVDGGVVVTKYHHGKGEIPGVACYEAGHPVPDENGFAATEQALELVRGLTAEDTVLFLLSGGGSALFEKPLIPGDELQDVTSQLLASGADIVEMNTLRKRLSGVKGGRFAQRCAPAQVFEIVLSDVLGDPLDMIASGPAAPDSSTCAQALAIAEKYRLNLSEQAKALLAQETPKALDNVTTKITGSVRQLCAAAAEACRARGYEPVLLTDQLCCEAREAGSFLGSIARAHAGQGRKLAFIAGGETVVHLTGKGLGGRNQELALAAAPALAGRNAAVFSVGSDGTDGPTDAAGGYVDGGTLAALAAAGWNVYDTLQNNDAYHALQAVDGLILTGPTGTNVNDVAVALVEGKGAW</sequence>
<dbReference type="Pfam" id="PF05161">
    <property type="entry name" value="MOFRL"/>
    <property type="match status" value="1"/>
</dbReference>
<dbReference type="GO" id="GO:0008887">
    <property type="term" value="F:glycerate kinase activity"/>
    <property type="evidence" value="ECO:0007669"/>
    <property type="project" value="InterPro"/>
</dbReference>
<dbReference type="InterPro" id="IPR007835">
    <property type="entry name" value="MOFRL"/>
</dbReference>
<dbReference type="PANTHER" id="PTHR12227:SF0">
    <property type="entry name" value="GLYCERATE KINASE"/>
    <property type="match status" value="1"/>
</dbReference>
<feature type="domain" description="MOFRL" evidence="1">
    <location>
        <begin position="299"/>
        <end position="402"/>
    </location>
</feature>
<protein>
    <submittedName>
        <fullName evidence="3">Glycerate kinase</fullName>
    </submittedName>
</protein>